<keyword evidence="1" id="KW-0472">Membrane</keyword>
<keyword evidence="1" id="KW-1133">Transmembrane helix</keyword>
<protein>
    <submittedName>
        <fullName evidence="2">Ets variant gene 1</fullName>
    </submittedName>
</protein>
<gene>
    <name evidence="2" type="primary">ETV1</name>
</gene>
<reference evidence="2" key="2">
    <citation type="submission" date="2016-06" db="EMBL/GenBank/DDBJ databases">
        <title>The genome of a short-lived fish provides insights into sex chromosome evolution and the genetic control of aging.</title>
        <authorList>
            <person name="Reichwald K."/>
            <person name="Felder M."/>
            <person name="Petzold A."/>
            <person name="Koch P."/>
            <person name="Groth M."/>
            <person name="Platzer M."/>
        </authorList>
    </citation>
    <scope>NUCLEOTIDE SEQUENCE</scope>
    <source>
        <tissue evidence="2">Brain</tissue>
    </source>
</reference>
<feature type="non-terminal residue" evidence="2">
    <location>
        <position position="69"/>
    </location>
</feature>
<sequence>THTHTHILYSALVFLTSRELHFTDRNTVETYQGRSGWRFTILHVSTVEIIGFFLFSFIICLIWSMRHPN</sequence>
<feature type="transmembrane region" description="Helical" evidence="1">
    <location>
        <begin position="41"/>
        <end position="63"/>
    </location>
</feature>
<accession>A0A1A8H4T8</accession>
<reference evidence="2" key="1">
    <citation type="submission" date="2016-05" db="EMBL/GenBank/DDBJ databases">
        <authorList>
            <person name="Lavstsen T."/>
            <person name="Jespersen J.S."/>
        </authorList>
    </citation>
    <scope>NUCLEOTIDE SEQUENCE</scope>
    <source>
        <tissue evidence="2">Brain</tissue>
    </source>
</reference>
<organism evidence="2">
    <name type="scientific">Nothobranchius korthausae</name>
    <dbReference type="NCBI Taxonomy" id="1143690"/>
    <lineage>
        <taxon>Eukaryota</taxon>
        <taxon>Metazoa</taxon>
        <taxon>Chordata</taxon>
        <taxon>Craniata</taxon>
        <taxon>Vertebrata</taxon>
        <taxon>Euteleostomi</taxon>
        <taxon>Actinopterygii</taxon>
        <taxon>Neopterygii</taxon>
        <taxon>Teleostei</taxon>
        <taxon>Neoteleostei</taxon>
        <taxon>Acanthomorphata</taxon>
        <taxon>Ovalentaria</taxon>
        <taxon>Atherinomorphae</taxon>
        <taxon>Cyprinodontiformes</taxon>
        <taxon>Nothobranchiidae</taxon>
        <taxon>Nothobranchius</taxon>
    </lineage>
</organism>
<evidence type="ECO:0000256" key="1">
    <source>
        <dbReference type="SAM" id="Phobius"/>
    </source>
</evidence>
<keyword evidence="1" id="KW-0812">Transmembrane</keyword>
<feature type="non-terminal residue" evidence="2">
    <location>
        <position position="1"/>
    </location>
</feature>
<proteinExistence type="predicted"/>
<dbReference type="AlphaFoldDB" id="A0A1A8H4T8"/>
<name>A0A1A8H4T8_9TELE</name>
<dbReference type="EMBL" id="HAEC01010033">
    <property type="protein sequence ID" value="SBQ78249.1"/>
    <property type="molecule type" value="Transcribed_RNA"/>
</dbReference>
<evidence type="ECO:0000313" key="2">
    <source>
        <dbReference type="EMBL" id="SBQ78249.1"/>
    </source>
</evidence>